<name>A0A516KKS7_9BACI</name>
<dbReference type="RefSeq" id="WP_143897024.1">
    <property type="nucleotide sequence ID" value="NZ_CP041666.1"/>
</dbReference>
<dbReference type="GO" id="GO:0019120">
    <property type="term" value="F:hydrolase activity, acting on acid halide bonds, in C-halide compounds"/>
    <property type="evidence" value="ECO:0007669"/>
    <property type="project" value="InterPro"/>
</dbReference>
<dbReference type="KEGG" id="aqt:FN924_18555"/>
<dbReference type="Proteomes" id="UP000315215">
    <property type="component" value="Chromosome"/>
</dbReference>
<evidence type="ECO:0000313" key="1">
    <source>
        <dbReference type="EMBL" id="QDP41994.1"/>
    </source>
</evidence>
<dbReference type="EMBL" id="CP041666">
    <property type="protein sequence ID" value="QDP41994.1"/>
    <property type="molecule type" value="Genomic_DNA"/>
</dbReference>
<dbReference type="OrthoDB" id="270184at2"/>
<dbReference type="Gene3D" id="1.20.1290.10">
    <property type="entry name" value="AhpD-like"/>
    <property type="match status" value="1"/>
</dbReference>
<keyword evidence="2" id="KW-1185">Reference proteome</keyword>
<protein>
    <submittedName>
        <fullName evidence="1">Uncharacterized protein</fullName>
    </submittedName>
</protein>
<organism evidence="1 2">
    <name type="scientific">Radiobacillus deserti</name>
    <dbReference type="NCBI Taxonomy" id="2594883"/>
    <lineage>
        <taxon>Bacteria</taxon>
        <taxon>Bacillati</taxon>
        <taxon>Bacillota</taxon>
        <taxon>Bacilli</taxon>
        <taxon>Bacillales</taxon>
        <taxon>Bacillaceae</taxon>
        <taxon>Radiobacillus</taxon>
    </lineage>
</organism>
<reference evidence="1 2" key="1">
    <citation type="submission" date="2019-07" db="EMBL/GenBank/DDBJ databases">
        <authorList>
            <person name="Li J."/>
        </authorList>
    </citation>
    <scope>NUCLEOTIDE SEQUENCE [LARGE SCALE GENOMIC DNA]</scope>
    <source>
        <strain evidence="1 2">TKL69</strain>
    </source>
</reference>
<dbReference type="InterPro" id="IPR029032">
    <property type="entry name" value="AhpD-like"/>
</dbReference>
<dbReference type="InterPro" id="IPR019714">
    <property type="entry name" value="2-haloacid_dehalogenase_DehI"/>
</dbReference>
<dbReference type="AlphaFoldDB" id="A0A516KKS7"/>
<dbReference type="Pfam" id="PF10778">
    <property type="entry name" value="DehI"/>
    <property type="match status" value="1"/>
</dbReference>
<gene>
    <name evidence="1" type="ORF">FN924_18555</name>
</gene>
<proteinExistence type="predicted"/>
<accession>A0A516KKS7</accession>
<sequence>MRTYVIPEILESEATGRIKEVYEDIKEVLKVPVVNFVFRALAHYPTFLELAWEQVRPNMLSVNMEQSASRLQYPGISSVIPILPWSQTYPTYILEQIRGTVDIFRYVNPKLLLITSAWIEALSNRPIKGSGKQIGYIEPGINPMFPRIDLLHPIEADVPLQALLFDIAKTHQAMDVASDFRALARYPAFLKETWHYLKPFVKSSNYPILESRLKKRAVQAAHRHMPFPVIINRSQLEGIYEPKDIAGIMGLVSLFHSFLPGLILDVEFIQRTIVNF</sequence>
<evidence type="ECO:0000313" key="2">
    <source>
        <dbReference type="Proteomes" id="UP000315215"/>
    </source>
</evidence>